<dbReference type="PANTHER" id="PTHR22726:SF1">
    <property type="entry name" value="METALLOENDOPEPTIDASE OMA1, MITOCHONDRIAL"/>
    <property type="match status" value="1"/>
</dbReference>
<comment type="cofactor">
    <cofactor evidence="9">
        <name>Zn(2+)</name>
        <dbReference type="ChEBI" id="CHEBI:29105"/>
    </cofactor>
    <text evidence="9">Binds 1 zinc ion per subunit.</text>
</comment>
<keyword evidence="13" id="KW-1185">Reference proteome</keyword>
<evidence type="ECO:0000256" key="8">
    <source>
        <dbReference type="ARBA" id="ARBA00042978"/>
    </source>
</evidence>
<dbReference type="Pfam" id="PF01435">
    <property type="entry name" value="Peptidase_M48"/>
    <property type="match status" value="1"/>
</dbReference>
<keyword evidence="10" id="KW-0812">Transmembrane</keyword>
<evidence type="ECO:0000256" key="1">
    <source>
        <dbReference type="ARBA" id="ARBA00022670"/>
    </source>
</evidence>
<dbReference type="InterPro" id="IPR051156">
    <property type="entry name" value="Mito/Outer_Membr_Metalloprot"/>
</dbReference>
<dbReference type="GO" id="GO:0046872">
    <property type="term" value="F:metal ion binding"/>
    <property type="evidence" value="ECO:0007669"/>
    <property type="project" value="UniProtKB-KW"/>
</dbReference>
<evidence type="ECO:0000313" key="12">
    <source>
        <dbReference type="EMBL" id="OWF54417.1"/>
    </source>
</evidence>
<dbReference type="PANTHER" id="PTHR22726">
    <property type="entry name" value="METALLOENDOPEPTIDASE OMA1"/>
    <property type="match status" value="1"/>
</dbReference>
<evidence type="ECO:0000256" key="9">
    <source>
        <dbReference type="RuleBase" id="RU003983"/>
    </source>
</evidence>
<keyword evidence="1 9" id="KW-0645">Protease</keyword>
<keyword evidence="5 9" id="KW-0482">Metalloprotease</keyword>
<dbReference type="OrthoDB" id="7464992at2759"/>
<keyword evidence="10" id="KW-1133">Transmembrane helix</keyword>
<evidence type="ECO:0000259" key="11">
    <source>
        <dbReference type="Pfam" id="PF01435"/>
    </source>
</evidence>
<feature type="domain" description="Peptidase M48" evidence="11">
    <location>
        <begin position="29"/>
        <end position="206"/>
    </location>
</feature>
<dbReference type="STRING" id="6573.A0A210R097"/>
<evidence type="ECO:0000256" key="10">
    <source>
        <dbReference type="SAM" id="Phobius"/>
    </source>
</evidence>
<dbReference type="GO" id="GO:0004222">
    <property type="term" value="F:metalloendopeptidase activity"/>
    <property type="evidence" value="ECO:0007669"/>
    <property type="project" value="InterPro"/>
</dbReference>
<dbReference type="InterPro" id="IPR001915">
    <property type="entry name" value="Peptidase_M48"/>
</dbReference>
<comment type="caution">
    <text evidence="12">The sequence shown here is derived from an EMBL/GenBank/DDBJ whole genome shotgun (WGS) entry which is preliminary data.</text>
</comment>
<feature type="transmembrane region" description="Helical" evidence="10">
    <location>
        <begin position="102"/>
        <end position="118"/>
    </location>
</feature>
<name>A0A210R097_MIZYE</name>
<dbReference type="CDD" id="cd07331">
    <property type="entry name" value="M48C_Oma1_like"/>
    <property type="match status" value="1"/>
</dbReference>
<comment type="similarity">
    <text evidence="6 9">Belongs to the peptidase M48 family.</text>
</comment>
<dbReference type="Gene3D" id="3.30.2010.10">
    <property type="entry name" value="Metalloproteases ('zincins'), catalytic domain"/>
    <property type="match status" value="1"/>
</dbReference>
<dbReference type="GO" id="GO:0005743">
    <property type="term" value="C:mitochondrial inner membrane"/>
    <property type="evidence" value="ECO:0007669"/>
    <property type="project" value="TreeGrafter"/>
</dbReference>
<sequence>MEQYKDSRLPATHPLYQPLLRVAKRLLIANQDLPILTELKWKLSIVEDSALNAFVLPTGHVFFTTAMLNLIENEDQLAVVFAHEMAHAVCSHAIETLSKSQFLDYCIIFFMTAIWTMIPSDGIAIITQYFMEKVMHYTFTLTFSRELEEEADVVGLEMAAKACYDVREGSVLWKRMMMVRDLTGAKGLEFTSTHPSNEHRVSTMEQLMPKVIDIRDKCDCPKLPDIDPRIRAKVIQKKVENVVIARKAGQNLALVPMVTSTGKIVQPQK</sequence>
<keyword evidence="2" id="KW-0479">Metal-binding</keyword>
<evidence type="ECO:0000256" key="2">
    <source>
        <dbReference type="ARBA" id="ARBA00022723"/>
    </source>
</evidence>
<dbReference type="Proteomes" id="UP000242188">
    <property type="component" value="Unassembled WGS sequence"/>
</dbReference>
<accession>A0A210R097</accession>
<dbReference type="GO" id="GO:0034982">
    <property type="term" value="P:mitochondrial protein processing"/>
    <property type="evidence" value="ECO:0007669"/>
    <property type="project" value="TreeGrafter"/>
</dbReference>
<evidence type="ECO:0000313" key="13">
    <source>
        <dbReference type="Proteomes" id="UP000242188"/>
    </source>
</evidence>
<dbReference type="GO" id="GO:0006515">
    <property type="term" value="P:protein quality control for misfolded or incompletely synthesized proteins"/>
    <property type="evidence" value="ECO:0007669"/>
    <property type="project" value="TreeGrafter"/>
</dbReference>
<dbReference type="AlphaFoldDB" id="A0A210R097"/>
<dbReference type="EMBL" id="NEDP02001046">
    <property type="protein sequence ID" value="OWF54417.1"/>
    <property type="molecule type" value="Genomic_DNA"/>
</dbReference>
<evidence type="ECO:0000256" key="3">
    <source>
        <dbReference type="ARBA" id="ARBA00022801"/>
    </source>
</evidence>
<protein>
    <recommendedName>
        <fullName evidence="7">Metalloendopeptidase OMA1, mitochondrial</fullName>
    </recommendedName>
    <alternativeName>
        <fullName evidence="8">Overlapping with the m-AAA protease 1 homolog</fullName>
    </alternativeName>
</protein>
<gene>
    <name evidence="12" type="ORF">KP79_PYT08633</name>
</gene>
<organism evidence="12 13">
    <name type="scientific">Mizuhopecten yessoensis</name>
    <name type="common">Japanese scallop</name>
    <name type="synonym">Patinopecten yessoensis</name>
    <dbReference type="NCBI Taxonomy" id="6573"/>
    <lineage>
        <taxon>Eukaryota</taxon>
        <taxon>Metazoa</taxon>
        <taxon>Spiralia</taxon>
        <taxon>Lophotrochozoa</taxon>
        <taxon>Mollusca</taxon>
        <taxon>Bivalvia</taxon>
        <taxon>Autobranchia</taxon>
        <taxon>Pteriomorphia</taxon>
        <taxon>Pectinida</taxon>
        <taxon>Pectinoidea</taxon>
        <taxon>Pectinidae</taxon>
        <taxon>Mizuhopecten</taxon>
    </lineage>
</organism>
<keyword evidence="10" id="KW-0472">Membrane</keyword>
<evidence type="ECO:0000256" key="7">
    <source>
        <dbReference type="ARBA" id="ARBA00040360"/>
    </source>
</evidence>
<evidence type="ECO:0000256" key="4">
    <source>
        <dbReference type="ARBA" id="ARBA00022833"/>
    </source>
</evidence>
<evidence type="ECO:0000256" key="6">
    <source>
        <dbReference type="ARBA" id="ARBA00038233"/>
    </source>
</evidence>
<evidence type="ECO:0000256" key="5">
    <source>
        <dbReference type="ARBA" id="ARBA00023049"/>
    </source>
</evidence>
<proteinExistence type="inferred from homology"/>
<keyword evidence="4 9" id="KW-0862">Zinc</keyword>
<keyword evidence="3 9" id="KW-0378">Hydrolase</keyword>
<reference evidence="12 13" key="1">
    <citation type="journal article" date="2017" name="Nat. Ecol. Evol.">
        <title>Scallop genome provides insights into evolution of bilaterian karyotype and development.</title>
        <authorList>
            <person name="Wang S."/>
            <person name="Zhang J."/>
            <person name="Jiao W."/>
            <person name="Li J."/>
            <person name="Xun X."/>
            <person name="Sun Y."/>
            <person name="Guo X."/>
            <person name="Huan P."/>
            <person name="Dong B."/>
            <person name="Zhang L."/>
            <person name="Hu X."/>
            <person name="Sun X."/>
            <person name="Wang J."/>
            <person name="Zhao C."/>
            <person name="Wang Y."/>
            <person name="Wang D."/>
            <person name="Huang X."/>
            <person name="Wang R."/>
            <person name="Lv J."/>
            <person name="Li Y."/>
            <person name="Zhang Z."/>
            <person name="Liu B."/>
            <person name="Lu W."/>
            <person name="Hui Y."/>
            <person name="Liang J."/>
            <person name="Zhou Z."/>
            <person name="Hou R."/>
            <person name="Li X."/>
            <person name="Liu Y."/>
            <person name="Li H."/>
            <person name="Ning X."/>
            <person name="Lin Y."/>
            <person name="Zhao L."/>
            <person name="Xing Q."/>
            <person name="Dou J."/>
            <person name="Li Y."/>
            <person name="Mao J."/>
            <person name="Guo H."/>
            <person name="Dou H."/>
            <person name="Li T."/>
            <person name="Mu C."/>
            <person name="Jiang W."/>
            <person name="Fu Q."/>
            <person name="Fu X."/>
            <person name="Miao Y."/>
            <person name="Liu J."/>
            <person name="Yu Q."/>
            <person name="Li R."/>
            <person name="Liao H."/>
            <person name="Li X."/>
            <person name="Kong Y."/>
            <person name="Jiang Z."/>
            <person name="Chourrout D."/>
            <person name="Li R."/>
            <person name="Bao Z."/>
        </authorList>
    </citation>
    <scope>NUCLEOTIDE SEQUENCE [LARGE SCALE GENOMIC DNA]</scope>
    <source>
        <strain evidence="12 13">PY_sf001</strain>
    </source>
</reference>